<dbReference type="AlphaFoldDB" id="A0A0P7IWA4"/>
<reference evidence="1 2" key="1">
    <citation type="submission" date="2015-09" db="EMBL/GenBank/DDBJ databases">
        <title>Draft genome sequence of Aliiroseovarius crassostreae CV919-312TSm, the causative agent of Roseovarius Oyster Disease (formerly Juvenile Oyster Disease).</title>
        <authorList>
            <person name="Kessner L."/>
            <person name="Spinard E."/>
            <person name="Nelson D."/>
        </authorList>
    </citation>
    <scope>NUCLEOTIDE SEQUENCE [LARGE SCALE GENOMIC DNA]</scope>
    <source>
        <strain evidence="1 2">CV919-312</strain>
    </source>
</reference>
<name>A0A0P7IWA4_9RHOB</name>
<organism evidence="1 2">
    <name type="scientific">Aliiroseovarius crassostreae</name>
    <dbReference type="NCBI Taxonomy" id="154981"/>
    <lineage>
        <taxon>Bacteria</taxon>
        <taxon>Pseudomonadati</taxon>
        <taxon>Pseudomonadota</taxon>
        <taxon>Alphaproteobacteria</taxon>
        <taxon>Rhodobacterales</taxon>
        <taxon>Paracoccaceae</taxon>
        <taxon>Aliiroseovarius</taxon>
    </lineage>
</organism>
<sequence length="106" mass="11655">MTIEDVLSKMKAEDTGDMWQGRAINLLEALVETDIDLAQTNDDLLNSMEAGRENHPQIDLFLSNLPGYPNNREHALEMLGYLTMQLHAAAGQRANSSVDKGKSGVV</sequence>
<dbReference type="RefSeq" id="WP_055190822.1">
    <property type="nucleotide sequence ID" value="NZ_FPBS01000064.1"/>
</dbReference>
<comment type="caution">
    <text evidence="1">The sequence shown here is derived from an EMBL/GenBank/DDBJ whole genome shotgun (WGS) entry which is preliminary data.</text>
</comment>
<evidence type="ECO:0000313" key="2">
    <source>
        <dbReference type="Proteomes" id="UP000050471"/>
    </source>
</evidence>
<protein>
    <submittedName>
        <fullName evidence="1">Uncharacterized protein</fullName>
    </submittedName>
</protein>
<dbReference type="EMBL" id="LKBA01000008">
    <property type="protein sequence ID" value="KPN62914.1"/>
    <property type="molecule type" value="Genomic_DNA"/>
</dbReference>
<dbReference type="Proteomes" id="UP000050471">
    <property type="component" value="Unassembled WGS sequence"/>
</dbReference>
<gene>
    <name evidence="1" type="ORF">AKJ29_01855</name>
</gene>
<dbReference type="STRING" id="154981.AKJ29_01855"/>
<accession>A0A0P7IWA4</accession>
<keyword evidence="2" id="KW-1185">Reference proteome</keyword>
<proteinExistence type="predicted"/>
<evidence type="ECO:0000313" key="1">
    <source>
        <dbReference type="EMBL" id="KPN62914.1"/>
    </source>
</evidence>